<dbReference type="InterPro" id="IPR008979">
    <property type="entry name" value="Galactose-bd-like_sf"/>
</dbReference>
<proteinExistence type="inferred from homology"/>
<dbReference type="InterPro" id="IPR008965">
    <property type="entry name" value="CBM2/CBM3_carb-bd_dom_sf"/>
</dbReference>
<organism evidence="5 6">
    <name type="scientific">Thomasclavelia spiroformis</name>
    <dbReference type="NCBI Taxonomy" id="29348"/>
    <lineage>
        <taxon>Bacteria</taxon>
        <taxon>Bacillati</taxon>
        <taxon>Bacillota</taxon>
        <taxon>Erysipelotrichia</taxon>
        <taxon>Erysipelotrichales</taxon>
        <taxon>Coprobacillaceae</taxon>
        <taxon>Thomasclavelia</taxon>
    </lineage>
</organism>
<dbReference type="Pfam" id="PF21365">
    <property type="entry name" value="Glyco_hydro_31_3rd"/>
    <property type="match status" value="1"/>
</dbReference>
<dbReference type="Gene3D" id="1.20.1270.90">
    <property type="entry name" value="AF1782-like"/>
    <property type="match status" value="1"/>
</dbReference>
<dbReference type="Gene3D" id="3.20.20.80">
    <property type="entry name" value="Glycosidases"/>
    <property type="match status" value="1"/>
</dbReference>
<feature type="domain" description="Fibronectin type-III" evidence="4">
    <location>
        <begin position="964"/>
        <end position="1047"/>
    </location>
</feature>
<dbReference type="Gene3D" id="2.60.40.1760">
    <property type="entry name" value="glycosyl hydrolase (family 31)"/>
    <property type="match status" value="1"/>
</dbReference>
<dbReference type="InterPro" id="IPR025887">
    <property type="entry name" value="Glyco_hydro_31_N_dom"/>
</dbReference>
<dbReference type="SUPFAM" id="SSF49785">
    <property type="entry name" value="Galactose-binding domain-like"/>
    <property type="match status" value="1"/>
</dbReference>
<evidence type="ECO:0000313" key="5">
    <source>
        <dbReference type="EMBL" id="OUQ06694.1"/>
    </source>
</evidence>
<dbReference type="CDD" id="cd14752">
    <property type="entry name" value="GH31_N"/>
    <property type="match status" value="1"/>
</dbReference>
<dbReference type="GO" id="GO:0005975">
    <property type="term" value="P:carbohydrate metabolic process"/>
    <property type="evidence" value="ECO:0007669"/>
    <property type="project" value="InterPro"/>
</dbReference>
<dbReference type="PROSITE" id="PS50853">
    <property type="entry name" value="FN3"/>
    <property type="match status" value="1"/>
</dbReference>
<dbReference type="SUPFAM" id="SSF49265">
    <property type="entry name" value="Fibronectin type III"/>
    <property type="match status" value="1"/>
</dbReference>
<dbReference type="GO" id="GO:0030246">
    <property type="term" value="F:carbohydrate binding"/>
    <property type="evidence" value="ECO:0007669"/>
    <property type="project" value="InterPro"/>
</dbReference>
<dbReference type="Gene3D" id="2.60.120.260">
    <property type="entry name" value="Galactose-binding domain-like"/>
    <property type="match status" value="2"/>
</dbReference>
<dbReference type="Pfam" id="PF07554">
    <property type="entry name" value="FIVAR"/>
    <property type="match status" value="3"/>
</dbReference>
<name>A0A1Y4QN11_9FIRM</name>
<dbReference type="Gene3D" id="2.60.40.10">
    <property type="entry name" value="Immunoglobulins"/>
    <property type="match status" value="1"/>
</dbReference>
<dbReference type="Pfam" id="PF00041">
    <property type="entry name" value="fn3"/>
    <property type="match status" value="1"/>
</dbReference>
<dbReference type="Pfam" id="PF13802">
    <property type="entry name" value="Gal_mutarotas_2"/>
    <property type="match status" value="1"/>
</dbReference>
<reference evidence="6" key="1">
    <citation type="submission" date="2017-04" db="EMBL/GenBank/DDBJ databases">
        <title>Function of individual gut microbiota members based on whole genome sequencing of pure cultures obtained from chicken caecum.</title>
        <authorList>
            <person name="Medvecky M."/>
            <person name="Cejkova D."/>
            <person name="Polansky O."/>
            <person name="Karasova D."/>
            <person name="Kubasova T."/>
            <person name="Cizek A."/>
            <person name="Rychlik I."/>
        </authorList>
    </citation>
    <scope>NUCLEOTIDE SEQUENCE [LARGE SCALE GENOMIC DNA]</scope>
    <source>
        <strain evidence="6">An149</strain>
    </source>
</reference>
<dbReference type="Gene3D" id="1.20.1270.70">
    <property type="entry name" value="Designed single chain three-helix bundle"/>
    <property type="match status" value="2"/>
</dbReference>
<dbReference type="InterPro" id="IPR036116">
    <property type="entry name" value="FN3_sf"/>
</dbReference>
<dbReference type="InterPro" id="IPR013780">
    <property type="entry name" value="Glyco_hydro_b"/>
</dbReference>
<dbReference type="InterPro" id="IPR000421">
    <property type="entry name" value="FA58C"/>
</dbReference>
<keyword evidence="2" id="KW-0472">Membrane</keyword>
<comment type="similarity">
    <text evidence="1">Belongs to the glycosyl hydrolase 31 family.</text>
</comment>
<dbReference type="SUPFAM" id="SSF51011">
    <property type="entry name" value="Glycosyl hydrolase domain"/>
    <property type="match status" value="1"/>
</dbReference>
<dbReference type="Gene3D" id="2.60.40.680">
    <property type="match status" value="1"/>
</dbReference>
<protein>
    <recommendedName>
        <fullName evidence="7">DUF5110 domain-containing protein</fullName>
    </recommendedName>
</protein>
<accession>A0A1Y4QN11</accession>
<dbReference type="CDD" id="cd00063">
    <property type="entry name" value="FN3"/>
    <property type="match status" value="1"/>
</dbReference>
<dbReference type="EMBL" id="NFLB01000001">
    <property type="protein sequence ID" value="OUQ06694.1"/>
    <property type="molecule type" value="Genomic_DNA"/>
</dbReference>
<dbReference type="InterPro" id="IPR003961">
    <property type="entry name" value="FN3_dom"/>
</dbReference>
<gene>
    <name evidence="5" type="ORF">B5E91_01830</name>
</gene>
<evidence type="ECO:0008006" key="7">
    <source>
        <dbReference type="Google" id="ProtNLM"/>
    </source>
</evidence>
<dbReference type="PANTHER" id="PTHR22762:SF166">
    <property type="entry name" value="ALPHA-GLUCOSIDASE"/>
    <property type="match status" value="1"/>
</dbReference>
<comment type="caution">
    <text evidence="5">The sequence shown here is derived from an EMBL/GenBank/DDBJ whole genome shotgun (WGS) entry which is preliminary data.</text>
</comment>
<evidence type="ECO:0000259" key="3">
    <source>
        <dbReference type="PROSITE" id="PS50022"/>
    </source>
</evidence>
<dbReference type="InterPro" id="IPR017853">
    <property type="entry name" value="GH"/>
</dbReference>
<dbReference type="SUPFAM" id="SSF74650">
    <property type="entry name" value="Galactose mutarotase-like"/>
    <property type="match status" value="1"/>
</dbReference>
<dbReference type="Gene3D" id="2.60.40.1080">
    <property type="match status" value="1"/>
</dbReference>
<evidence type="ECO:0000259" key="4">
    <source>
        <dbReference type="PROSITE" id="PS50853"/>
    </source>
</evidence>
<dbReference type="Pfam" id="PF00754">
    <property type="entry name" value="F5_F8_type_C"/>
    <property type="match status" value="1"/>
</dbReference>
<dbReference type="GO" id="GO:0004553">
    <property type="term" value="F:hydrolase activity, hydrolyzing O-glycosyl compounds"/>
    <property type="evidence" value="ECO:0007669"/>
    <property type="project" value="InterPro"/>
</dbReference>
<evidence type="ECO:0000313" key="6">
    <source>
        <dbReference type="Proteomes" id="UP000196258"/>
    </source>
</evidence>
<dbReference type="InterPro" id="IPR033403">
    <property type="entry name" value="DUF5110"/>
</dbReference>
<keyword evidence="2" id="KW-0812">Transmembrane</keyword>
<dbReference type="Proteomes" id="UP000196258">
    <property type="component" value="Unassembled WGS sequence"/>
</dbReference>
<dbReference type="Pfam" id="PF17137">
    <property type="entry name" value="DUF5110"/>
    <property type="match status" value="1"/>
</dbReference>
<evidence type="ECO:0000256" key="2">
    <source>
        <dbReference type="SAM" id="Phobius"/>
    </source>
</evidence>
<dbReference type="CDD" id="cd08759">
    <property type="entry name" value="Type_III_cohesin_like"/>
    <property type="match status" value="1"/>
</dbReference>
<evidence type="ECO:0000256" key="1">
    <source>
        <dbReference type="ARBA" id="ARBA00007806"/>
    </source>
</evidence>
<dbReference type="InterPro" id="IPR000322">
    <property type="entry name" value="Glyco_hydro_31_TIM"/>
</dbReference>
<dbReference type="SUPFAM" id="SSF51445">
    <property type="entry name" value="(Trans)glycosidases"/>
    <property type="match status" value="1"/>
</dbReference>
<dbReference type="InterPro" id="IPR013783">
    <property type="entry name" value="Ig-like_fold"/>
</dbReference>
<dbReference type="InterPro" id="IPR048395">
    <property type="entry name" value="Glyco_hydro_31_C"/>
</dbReference>
<feature type="transmembrane region" description="Helical" evidence="2">
    <location>
        <begin position="1924"/>
        <end position="1945"/>
    </location>
</feature>
<keyword evidence="2" id="KW-1133">Transmembrane helix</keyword>
<dbReference type="PROSITE" id="PS50022">
    <property type="entry name" value="FA58C_3"/>
    <property type="match status" value="1"/>
</dbReference>
<dbReference type="SUPFAM" id="SSF49384">
    <property type="entry name" value="Carbohydrate-binding domain"/>
    <property type="match status" value="1"/>
</dbReference>
<dbReference type="PANTHER" id="PTHR22762">
    <property type="entry name" value="ALPHA-GLUCOSIDASE"/>
    <property type="match status" value="1"/>
</dbReference>
<feature type="domain" description="F5/8 type C" evidence="3">
    <location>
        <begin position="1092"/>
        <end position="1188"/>
    </location>
</feature>
<dbReference type="InterPro" id="IPR011013">
    <property type="entry name" value="Gal_mutarotase_sf_dom"/>
</dbReference>
<dbReference type="Pfam" id="PF01055">
    <property type="entry name" value="Glyco_hydro_31_2nd"/>
    <property type="match status" value="1"/>
</dbReference>
<sequence length="1952" mass="216443">MHKTVQCINVINYYVLHLFKFYERGKENMKFLKKVGVSALSLATAFSTALAIPTRPVSAAEEFRGQLESVDSVDANGNVVNVSYNNGAVTGKITFLENGIFRYNVDPSGEFEEYAEVRKDIPGWQNHTATIQAQSDESDKYSHPDANVSDKGTTWEISTADATIVLDKATAKMSIKNKDGKTIMSEVQPLVIGNQTVQSLNTNDDEYFFGGGTQNGRFTHKGKSINIANESGWTDGEVSSPNPFYWSTEGYGVLRNTFQDGKYDFGEASKEVIATTHNESEFDAYYFVSNDAEVNDKAETLLSDYYEVTGNPLLLPEYAFYLAHLNCYNRDAWEESTDGSGWTLEDGNKYKELGQAEGYVIPEGKAAETLNNEAPSVDAENFKGVVNEDTYKYSARAVIDGYEDNDMPLGWFLPNDGYGCGYGQNGYYQKRNDGEDTTRMNEAIDANVENLRKFTEYAEANGVRTGLWTQAALTPEDSERDSHYQGFQTLRDFRKEVGVAGVSALKTDVAWVGYGYSMALNSVKDGYNISATSGKRPNLVSLDGWAGFQRYAGTWTGDQTGGNWEYIRFHIPTYIGQSLAGNPNVGSDVDGIFGGTNLITTRDLQFKTFTPTMLDMDGWGSIPKKPHISTDPYKSINRMYLKLKAQLMPYIYTYAQEAVDGLPMIRAMFLEEPNDYTYSTATQYQYMFGDNFLVAPVYQDTNADEVGNDVRNNIYLPETSDIWIDYFTGKQYSGGQIVNNFDAPIWKLPLFVKNGSIIPMYEENNNPMAISETNEKGLDKTRRIVEFYPYGETSFDLLEDDGISLDYDEATNERDYGGKVTTHITSKVEGDKATLTIGASKGSYEGYDANRHTTFVVNVSEKPDSLEAKNGNDAVDLREVSSYEEFEAAAANNEAVWFYDETPNLNKYSADDEAFKDTEITTTPKVYVSFTKTNVDDNAQTLVVNGFINDGNLSADQINEDLAVPANLAAPEEQITPTSIDVTWDPVEGATSYELLIDGKLSTVGNFNSFKHTELAYDSEHTYQVRARNVDGYSPWSEEITVRTLLDPWRNTLEVKNIDWPNSVTYGSMSNAFDHDNETTGFQSPMTNGNSIVFDYGNGYLLDKFEFVPFFIGDTIYAGLVTKMDISVSLDGKHWQKVFDGNENPWAYDKSIKTVNFGENVFARYIKLTILEGGNNYFSANGLHLYKKDLTNPFAVGSIANQGRTEVINADYTNLSNYKGLSIKDDPSFTNQIKNYGMDINMNNIYDVYDYAFTMFKLDGGTTKQGSIAGNALLLPNTETVKAGETFTIDVYADNVKNLNAIGQVINYDPSKVDYVSIDQDDSICTMEDLSVNKVYDDGTAYLNMAFANRGDKDVYNGSGVVATITMMAKQDIAVADAVDLSKVTLIGPDFSFVESDVANAPEIPEIPDITKTYYEFDDFNISMTNEYFPEDDGTNVEKLIQGGSYDSYATLFNGSFGREFEFLWDVESNYVDGKFPEYVKLPMTLHFDLKTPSKLNEVSVFNSETEGNGYLTSAKAQLIFEDGTRSEEITLENKGFEFVFTWDSDKTVTGVDVTALTAKGSEDNHMLTLGEVQLKYVEEINVEGIAPADTNTTELKVGQLSDINAVVTPDNAPNKFFKVESSNPDVVKIVTLADENGYPIYKAYGVKAGKATITLISAADENITASYEITVTKDGEPIITPDKKLLSIAVEVASQITEEDLKDVIPAVVNEFNAALAEAQNILADENATQEQINASFDRLAHAMHMLDFIKGDKTALKVFIDKVTGLEADKYTEATWTTFEKELNEANVVYNDENAMQEEVNNAYKELVTAFLDLRLKPNKDLLEDLINKAENINTASYTAETVRILNSALENAKAVLNNENVDQKVVNEAYAMLNNAFEGLVAVNSGNPTTPNLPINPATPNDSQANVKLGDTTVSVKTGDAADFTCITTLGASLAVLAYLAVSKKRKED</sequence>
<dbReference type="Gene3D" id="2.60.40.1180">
    <property type="entry name" value="Golgi alpha-mannosidase II"/>
    <property type="match status" value="2"/>
</dbReference>